<reference evidence="2" key="2">
    <citation type="submission" date="2023-02" db="EMBL/GenBank/DDBJ databases">
        <title>Pectobacterium carotovorum subsp. carotovorum NBRC 12380.</title>
        <authorList>
            <person name="Ichikawa N."/>
            <person name="Sato H."/>
            <person name="Tonouchi N."/>
        </authorList>
    </citation>
    <scope>NUCLEOTIDE SEQUENCE</scope>
    <source>
        <strain evidence="2">NBRC 12380</strain>
    </source>
</reference>
<organism evidence="2 4">
    <name type="scientific">Pectobacterium carotovorum subsp. carotovorum</name>
    <name type="common">Erwinia carotovora subsp. carotovora</name>
    <dbReference type="NCBI Taxonomy" id="555"/>
    <lineage>
        <taxon>Bacteria</taxon>
        <taxon>Pseudomonadati</taxon>
        <taxon>Pseudomonadota</taxon>
        <taxon>Gammaproteobacteria</taxon>
        <taxon>Enterobacterales</taxon>
        <taxon>Pectobacteriaceae</taxon>
        <taxon>Pectobacterium</taxon>
    </lineage>
</organism>
<name>A0AAI9KXZ9_PECCC</name>
<dbReference type="RefSeq" id="WP_261865222.1">
    <property type="nucleotide sequence ID" value="NZ_BRLF01000001.1"/>
</dbReference>
<dbReference type="EMBL" id="BSRL01000001">
    <property type="protein sequence ID" value="GLV67587.1"/>
    <property type="molecule type" value="Genomic_DNA"/>
</dbReference>
<proteinExistence type="predicted"/>
<reference evidence="1" key="1">
    <citation type="submission" date="2022-06" db="EMBL/GenBank/DDBJ databases">
        <title>Draft genome sequences of Pectobacterium carotovorum subsp. carotovorum str. NBRC12380.</title>
        <authorList>
            <person name="Wakabayashi Y."/>
            <person name="Kojima K."/>
        </authorList>
    </citation>
    <scope>NUCLEOTIDE SEQUENCE</scope>
    <source>
        <strain evidence="1">NBRC 12380</strain>
    </source>
</reference>
<accession>A0AAI9KXZ9</accession>
<comment type="caution">
    <text evidence="2">The sequence shown here is derived from an EMBL/GenBank/DDBJ whole genome shotgun (WGS) entry which is preliminary data.</text>
</comment>
<sequence length="197" mass="22660">MANINGNWNVNPQNVANQLNRNGQQWGYQFNSELTRRSKHISEKIQNDISTKAKGGAVGFTQKAIRFTSNNSRSSNTVYNNITVQRNQAKYLRFVLGSSERTGEKIIPTANAKLTKEGNIQGLRPRLKSGRYKTVEKSGRKYIIDTKTPKRKSRIERVIGVIAARKRKKLFDFYKQSSKYATQEFNNMKGSFTFRWN</sequence>
<gene>
    <name evidence="2" type="ORF">Pcaca03_00310</name>
    <name evidence="1" type="ORF">SOASR016_00310</name>
</gene>
<evidence type="ECO:0000313" key="1">
    <source>
        <dbReference type="EMBL" id="GKX45279.1"/>
    </source>
</evidence>
<dbReference type="AlphaFoldDB" id="A0AAI9KXZ9"/>
<evidence type="ECO:0000313" key="3">
    <source>
        <dbReference type="Proteomes" id="UP001058167"/>
    </source>
</evidence>
<evidence type="ECO:0000313" key="2">
    <source>
        <dbReference type="EMBL" id="GLV67587.1"/>
    </source>
</evidence>
<dbReference type="Proteomes" id="UP001058167">
    <property type="component" value="Unassembled WGS sequence"/>
</dbReference>
<dbReference type="EMBL" id="BRLF01000001">
    <property type="protein sequence ID" value="GKX45279.1"/>
    <property type="molecule type" value="Genomic_DNA"/>
</dbReference>
<protein>
    <submittedName>
        <fullName evidence="2">Uncharacterized protein</fullName>
    </submittedName>
</protein>
<dbReference type="Proteomes" id="UP001165145">
    <property type="component" value="Unassembled WGS sequence"/>
</dbReference>
<keyword evidence="3" id="KW-1185">Reference proteome</keyword>
<evidence type="ECO:0000313" key="4">
    <source>
        <dbReference type="Proteomes" id="UP001165145"/>
    </source>
</evidence>